<dbReference type="PANTHER" id="PTHR40562">
    <property type="match status" value="1"/>
</dbReference>
<dbReference type="EMBL" id="JAWRCO010000001">
    <property type="protein sequence ID" value="MDW6004333.1"/>
    <property type="molecule type" value="Genomic_DNA"/>
</dbReference>
<evidence type="ECO:0000313" key="5">
    <source>
        <dbReference type="EMBL" id="SMR98868.1"/>
    </source>
</evidence>
<reference evidence="5 6" key="1">
    <citation type="submission" date="2017-05" db="EMBL/GenBank/DDBJ databases">
        <authorList>
            <person name="Song R."/>
            <person name="Chenine A.L."/>
            <person name="Ruprecht R.M."/>
        </authorList>
    </citation>
    <scope>NUCLEOTIDE SEQUENCE [LARGE SCALE GENOMIC DNA]</scope>
    <source>
        <strain evidence="5 6">CECT 7927</strain>
    </source>
</reference>
<keyword evidence="1 5" id="KW-0560">Oxidoreductase</keyword>
<evidence type="ECO:0000256" key="1">
    <source>
        <dbReference type="ARBA" id="ARBA00023002"/>
    </source>
</evidence>
<dbReference type="SUPFAM" id="SSF50022">
    <property type="entry name" value="ISP domain"/>
    <property type="match status" value="1"/>
</dbReference>
<evidence type="ECO:0000313" key="7">
    <source>
        <dbReference type="Proteomes" id="UP001283366"/>
    </source>
</evidence>
<sequence length="113" mass="12752">MRQVICRLDDLIPYQGTAVFIAGEQIALFYVPESEARLFAIQNWDPIGKTYVLSRGIVGDIQGQLCVASPLYKEHYNLQTGHCLEHQEVVLKVWQVTLENGEVNLHLKQEAAA</sequence>
<dbReference type="PANTHER" id="PTHR40562:SF1">
    <property type="entry name" value="NITRITE REDUCTASE (NADH) SMALL SUBUNIT"/>
    <property type="match status" value="1"/>
</dbReference>
<accession>A0A1Y6IMJ6</accession>
<dbReference type="Proteomes" id="UP001283366">
    <property type="component" value="Unassembled WGS sequence"/>
</dbReference>
<dbReference type="OrthoDB" id="516687at2"/>
<dbReference type="InterPro" id="IPR017881">
    <property type="entry name" value="NirD"/>
</dbReference>
<dbReference type="EMBL" id="FXXI01000001">
    <property type="protein sequence ID" value="SMR98868.1"/>
    <property type="molecule type" value="Genomic_DNA"/>
</dbReference>
<evidence type="ECO:0000313" key="6">
    <source>
        <dbReference type="Proteomes" id="UP000196125"/>
    </source>
</evidence>
<keyword evidence="2" id="KW-0534">Nitrate assimilation</keyword>
<dbReference type="GO" id="GO:0042128">
    <property type="term" value="P:nitrate assimilation"/>
    <property type="evidence" value="ECO:0007669"/>
    <property type="project" value="UniProtKB-KW"/>
</dbReference>
<protein>
    <submittedName>
        <fullName evidence="5">Nitrite reductase (NADH) small subunit</fullName>
        <ecNumber evidence="5">1.7.1.15</ecNumber>
    </submittedName>
    <submittedName>
        <fullName evidence="4">Nitrite reductase small subunit NirD</fullName>
    </submittedName>
</protein>
<keyword evidence="7" id="KW-1185">Reference proteome</keyword>
<dbReference type="Gene3D" id="2.102.10.10">
    <property type="entry name" value="Rieske [2Fe-2S] iron-sulphur domain"/>
    <property type="match status" value="1"/>
</dbReference>
<name>A0A1Y6IMJ6_9VIBR</name>
<dbReference type="GO" id="GO:0051537">
    <property type="term" value="F:2 iron, 2 sulfur cluster binding"/>
    <property type="evidence" value="ECO:0007669"/>
    <property type="project" value="InterPro"/>
</dbReference>
<proteinExistence type="predicted"/>
<dbReference type="PROSITE" id="PS51300">
    <property type="entry name" value="NIRD"/>
    <property type="match status" value="1"/>
</dbReference>
<dbReference type="CDD" id="cd03529">
    <property type="entry name" value="Rieske_NirD"/>
    <property type="match status" value="1"/>
</dbReference>
<evidence type="ECO:0000256" key="2">
    <source>
        <dbReference type="ARBA" id="ARBA00023063"/>
    </source>
</evidence>
<dbReference type="Proteomes" id="UP000196125">
    <property type="component" value="Unassembled WGS sequence"/>
</dbReference>
<evidence type="ECO:0000259" key="3">
    <source>
        <dbReference type="Pfam" id="PF13806"/>
    </source>
</evidence>
<feature type="domain" description="Rieske-like [2Fe-2S]" evidence="3">
    <location>
        <begin position="5"/>
        <end position="105"/>
    </location>
</feature>
<dbReference type="InterPro" id="IPR012748">
    <property type="entry name" value="Rieske-like_NirD"/>
</dbReference>
<dbReference type="GO" id="GO:0106316">
    <property type="term" value="F:nitrite reductase (NADH) activity"/>
    <property type="evidence" value="ECO:0007669"/>
    <property type="project" value="UniProtKB-EC"/>
</dbReference>
<gene>
    <name evidence="5" type="primary">nirD_1</name>
    <name evidence="4" type="synonym">nirD</name>
    <name evidence="4" type="ORF">SBX37_15865</name>
    <name evidence="5" type="ORF">VIM7927_00081</name>
</gene>
<dbReference type="EC" id="1.7.1.15" evidence="5"/>
<dbReference type="AlphaFoldDB" id="A0A1Y6IMJ6"/>
<dbReference type="RefSeq" id="WP_087478957.1">
    <property type="nucleotide sequence ID" value="NZ_AP024883.1"/>
</dbReference>
<evidence type="ECO:0000313" key="4">
    <source>
        <dbReference type="EMBL" id="MDW6004333.1"/>
    </source>
</evidence>
<dbReference type="InterPro" id="IPR036922">
    <property type="entry name" value="Rieske_2Fe-2S_sf"/>
</dbReference>
<reference evidence="4 7" key="2">
    <citation type="submission" date="2023-11" db="EMBL/GenBank/DDBJ databases">
        <title>Plant-associative lifestyle of Vibrio porteresiae and its evolutionary dynamics.</title>
        <authorList>
            <person name="Rameshkumar N."/>
            <person name="Kirti K."/>
        </authorList>
    </citation>
    <scope>NUCLEOTIDE SEQUENCE [LARGE SCALE GENOMIC DNA]</scope>
    <source>
        <strain evidence="4 7">MSSRF38</strain>
    </source>
</reference>
<organism evidence="5 6">
    <name type="scientific">Vibrio mangrovi</name>
    <dbReference type="NCBI Taxonomy" id="474394"/>
    <lineage>
        <taxon>Bacteria</taxon>
        <taxon>Pseudomonadati</taxon>
        <taxon>Pseudomonadota</taxon>
        <taxon>Gammaproteobacteria</taxon>
        <taxon>Vibrionales</taxon>
        <taxon>Vibrionaceae</taxon>
        <taxon>Vibrio</taxon>
    </lineage>
</organism>
<dbReference type="Pfam" id="PF13806">
    <property type="entry name" value="Rieske_2"/>
    <property type="match status" value="1"/>
</dbReference>
<dbReference type="NCBIfam" id="TIGR02378">
    <property type="entry name" value="nirD_assim_sml"/>
    <property type="match status" value="1"/>
</dbReference>